<dbReference type="eggNOG" id="ENOG5032RKK">
    <property type="taxonomic scope" value="Bacteria"/>
</dbReference>
<dbReference type="Gene3D" id="3.30.60.230">
    <property type="entry name" value="Lsr2, dimerization domain"/>
    <property type="match status" value="1"/>
</dbReference>
<reference evidence="4 5" key="1">
    <citation type="submission" date="2013-09" db="EMBL/GenBank/DDBJ databases">
        <title>Complete genome sequence of Corynebacterium doosanense CAU 212(T) (=DSM 45436(T)), isolated from activated sludge.</title>
        <authorList>
            <person name="Schaffert L."/>
            <person name="Albersmeier A."/>
            <person name="Kalinowski J."/>
            <person name="Ruckert C."/>
        </authorList>
    </citation>
    <scope>NUCLEOTIDE SEQUENCE [LARGE SCALE GENOMIC DNA]</scope>
    <source>
        <strain evidence="4 5">CAU 212</strain>
    </source>
</reference>
<evidence type="ECO:0000313" key="4">
    <source>
        <dbReference type="EMBL" id="AIT62044.1"/>
    </source>
</evidence>
<dbReference type="AlphaFoldDB" id="A0A097IIU1"/>
<gene>
    <name evidence="4" type="ORF">CDOO_12810</name>
</gene>
<feature type="domain" description="Lsr2 dimerization" evidence="2">
    <location>
        <begin position="1"/>
        <end position="59"/>
    </location>
</feature>
<dbReference type="OrthoDB" id="4113332at2"/>
<evidence type="ECO:0000259" key="2">
    <source>
        <dbReference type="Pfam" id="PF11774"/>
    </source>
</evidence>
<accession>A0A097IIU1</accession>
<evidence type="ECO:0000256" key="1">
    <source>
        <dbReference type="ARBA" id="ARBA00023125"/>
    </source>
</evidence>
<dbReference type="InterPro" id="IPR042261">
    <property type="entry name" value="Lsr2-like_dimerization"/>
</dbReference>
<proteinExistence type="predicted"/>
<dbReference type="EMBL" id="CP006764">
    <property type="protein sequence ID" value="AIT62044.1"/>
    <property type="molecule type" value="Genomic_DNA"/>
</dbReference>
<dbReference type="HOGENOM" id="CLU_139818_1_0_11"/>
<organism evidence="4 5">
    <name type="scientific">Corynebacterium doosanense CAU 212 = DSM 45436</name>
    <dbReference type="NCBI Taxonomy" id="558173"/>
    <lineage>
        <taxon>Bacteria</taxon>
        <taxon>Bacillati</taxon>
        <taxon>Actinomycetota</taxon>
        <taxon>Actinomycetes</taxon>
        <taxon>Mycobacteriales</taxon>
        <taxon>Corynebacteriaceae</taxon>
        <taxon>Corynebacterium</taxon>
    </lineage>
</organism>
<dbReference type="RefSeq" id="WP_018022005.1">
    <property type="nucleotide sequence ID" value="NZ_AQUX01000005.1"/>
</dbReference>
<dbReference type="Pfam" id="PF11774">
    <property type="entry name" value="Lsr2"/>
    <property type="match status" value="1"/>
</dbReference>
<dbReference type="Proteomes" id="UP000029914">
    <property type="component" value="Chromosome"/>
</dbReference>
<protein>
    <submittedName>
        <fullName evidence="4">Histone</fullName>
    </submittedName>
</protein>
<sequence>MARREITQYYDDLDKSPLTEDELRVIRFSLDGTDYTLDLSEQNADKFLELLEPYLAVANTAPTDRAAAANPADIRAWAAKNGHQVANRGKIPTKVIDAFRAANSGR</sequence>
<name>A0A097IIU1_9CORY</name>
<dbReference type="KEGG" id="cdo:CDOO_12810"/>
<dbReference type="Gene3D" id="4.10.320.10">
    <property type="entry name" value="E3-binding domain"/>
    <property type="match status" value="1"/>
</dbReference>
<keyword evidence="5" id="KW-1185">Reference proteome</keyword>
<dbReference type="InterPro" id="IPR036625">
    <property type="entry name" value="E3-bd_dom_sf"/>
</dbReference>
<evidence type="ECO:0000313" key="5">
    <source>
        <dbReference type="Proteomes" id="UP000029914"/>
    </source>
</evidence>
<dbReference type="Pfam" id="PF23359">
    <property type="entry name" value="Lsr2_DNA-bd"/>
    <property type="match status" value="1"/>
</dbReference>
<dbReference type="InterPro" id="IPR024412">
    <property type="entry name" value="Lsr2_dim_dom"/>
</dbReference>
<dbReference type="STRING" id="558173.CDOO_12810"/>
<keyword evidence="1" id="KW-0238">DNA-binding</keyword>
<dbReference type="GO" id="GO:0003677">
    <property type="term" value="F:DNA binding"/>
    <property type="evidence" value="ECO:0007669"/>
    <property type="project" value="UniProtKB-KW"/>
</dbReference>
<evidence type="ECO:0000259" key="3">
    <source>
        <dbReference type="Pfam" id="PF23359"/>
    </source>
</evidence>
<dbReference type="InterPro" id="IPR055370">
    <property type="entry name" value="Lsr2_DNA-bd"/>
</dbReference>
<feature type="domain" description="Lsr2 DNA-binding" evidence="3">
    <location>
        <begin position="67"/>
        <end position="102"/>
    </location>
</feature>
<dbReference type="GO" id="GO:0016746">
    <property type="term" value="F:acyltransferase activity"/>
    <property type="evidence" value="ECO:0007669"/>
    <property type="project" value="InterPro"/>
</dbReference>